<dbReference type="PANTHER" id="PTHR43337">
    <property type="entry name" value="XANTHINE/URACIL PERMEASE C887.17-RELATED"/>
    <property type="match status" value="1"/>
</dbReference>
<dbReference type="Pfam" id="PF00860">
    <property type="entry name" value="Xan_ur_permease"/>
    <property type="match status" value="1"/>
</dbReference>
<evidence type="ECO:0000256" key="5">
    <source>
        <dbReference type="ARBA" id="ARBA00022989"/>
    </source>
</evidence>
<feature type="compositionally biased region" description="Basic residues" evidence="7">
    <location>
        <begin position="306"/>
        <end position="316"/>
    </location>
</feature>
<keyword evidence="3" id="KW-0813">Transport</keyword>
<comment type="caution">
    <text evidence="9">The sequence shown here is derived from an EMBL/GenBank/DDBJ whole genome shotgun (WGS) entry which is preliminary data.</text>
</comment>
<feature type="transmembrane region" description="Helical" evidence="8">
    <location>
        <begin position="49"/>
        <end position="69"/>
    </location>
</feature>
<sequence>MLERLFALQGHGTTARTEVIAGITTFLTMVYIVFVNPQILSAAGMDTQAVFVTTCLIAGIGSILMGLLAHRPGPGHGTERLFRLRGGGWHGLFLASRHGHHLLGCHGSADPHPAAGSLLADRQYPAHPAGRHHSRYRSAHRPARPTQRRYRSGEPGHHGDGGRSHLPALPAGAARFLPDLHLLSPRRSLRRADRHSGDHHPGLAVWRCDLQGLCLHATEHRAGVWPAGFDGVARHQPRRDHLLLHAGQPVRLFRYPDRRHQPRQAGGRQGSLPAHEAGASGGQRELGRRRLHGHLLCHRLYREQLRRRRRRPHRPDRHSGRPAVPAGDLLLPRRGHGACLCRRRRTHLCRRADVLRADPGEVGRPDRSCARLHDSCHDAVQFLHYGGDRHRLYLLLRDEGRHRPLARDQPLRTGGRPAVRAQVCLGRQPLNLTFANKNARHRRAFFMAGR</sequence>
<protein>
    <submittedName>
        <fullName evidence="9">Sulfate permease (SulP) family inorganic anion transporter</fullName>
    </submittedName>
</protein>
<keyword evidence="10" id="KW-1185">Reference proteome</keyword>
<feature type="compositionally biased region" description="Basic residues" evidence="7">
    <location>
        <begin position="129"/>
        <end position="150"/>
    </location>
</feature>
<reference evidence="9 10" key="1">
    <citation type="journal article" date="2012" name="Front. Microbiol.">
        <title>Draft Genome Sequence of the Virulent Strain 01-B526 of the Fish Pathogen Aeromonas salmonicida.</title>
        <authorList>
            <person name="Charette S.J."/>
            <person name="Brochu F."/>
            <person name="Boyle B."/>
            <person name="Filion G."/>
            <person name="Tanaka K.H."/>
            <person name="Derome N."/>
        </authorList>
    </citation>
    <scope>NUCLEOTIDE SEQUENCE [LARGE SCALE GENOMIC DNA]</scope>
    <source>
        <strain evidence="9 10">01-B526</strain>
    </source>
</reference>
<dbReference type="Proteomes" id="UP000006428">
    <property type="component" value="Unassembled WGS sequence"/>
</dbReference>
<evidence type="ECO:0000256" key="1">
    <source>
        <dbReference type="ARBA" id="ARBA00004127"/>
    </source>
</evidence>
<evidence type="ECO:0000256" key="2">
    <source>
        <dbReference type="ARBA" id="ARBA00005697"/>
    </source>
</evidence>
<evidence type="ECO:0000256" key="3">
    <source>
        <dbReference type="ARBA" id="ARBA00022448"/>
    </source>
</evidence>
<evidence type="ECO:0000313" key="10">
    <source>
        <dbReference type="Proteomes" id="UP000006428"/>
    </source>
</evidence>
<feature type="transmembrane region" description="Helical" evidence="8">
    <location>
        <begin position="20"/>
        <end position="37"/>
    </location>
</feature>
<feature type="region of interest" description="Disordered" evidence="7">
    <location>
        <begin position="260"/>
        <end position="285"/>
    </location>
</feature>
<dbReference type="InterPro" id="IPR045018">
    <property type="entry name" value="Azg-like"/>
</dbReference>
<comment type="similarity">
    <text evidence="2">Belongs to the nucleobase:cation symporter-2 (NCS2) (TC 2.A.40) family. Azg-like subfamily.</text>
</comment>
<dbReference type="InterPro" id="IPR006043">
    <property type="entry name" value="NCS2"/>
</dbReference>
<evidence type="ECO:0000256" key="6">
    <source>
        <dbReference type="ARBA" id="ARBA00023136"/>
    </source>
</evidence>
<evidence type="ECO:0000256" key="7">
    <source>
        <dbReference type="SAM" id="MobiDB-lite"/>
    </source>
</evidence>
<organism evidence="9 10">
    <name type="scientific">Aeromonas salmonicida subsp. salmonicida 01-B526</name>
    <dbReference type="NCBI Taxonomy" id="1076135"/>
    <lineage>
        <taxon>Bacteria</taxon>
        <taxon>Pseudomonadati</taxon>
        <taxon>Pseudomonadota</taxon>
        <taxon>Gammaproteobacteria</taxon>
        <taxon>Aeromonadales</taxon>
        <taxon>Aeromonadaceae</taxon>
        <taxon>Aeromonas</taxon>
    </lineage>
</organism>
<dbReference type="PANTHER" id="PTHR43337:SF1">
    <property type="entry name" value="XANTHINE_URACIL PERMEASE C887.17-RELATED"/>
    <property type="match status" value="1"/>
</dbReference>
<keyword evidence="6 8" id="KW-0472">Membrane</keyword>
<feature type="region of interest" description="Disordered" evidence="7">
    <location>
        <begin position="306"/>
        <end position="328"/>
    </location>
</feature>
<dbReference type="EMBL" id="AGVO01000016">
    <property type="protein sequence ID" value="EHI53512.1"/>
    <property type="molecule type" value="Genomic_DNA"/>
</dbReference>
<evidence type="ECO:0000256" key="8">
    <source>
        <dbReference type="SAM" id="Phobius"/>
    </source>
</evidence>
<evidence type="ECO:0000313" key="9">
    <source>
        <dbReference type="EMBL" id="EHI53512.1"/>
    </source>
</evidence>
<feature type="compositionally biased region" description="Basic and acidic residues" evidence="7">
    <location>
        <begin position="151"/>
        <end position="163"/>
    </location>
</feature>
<accession>A0ABN0E2Q2</accession>
<name>A0ABN0E2Q2_AERSS</name>
<keyword evidence="4 8" id="KW-0812">Transmembrane</keyword>
<feature type="region of interest" description="Disordered" evidence="7">
    <location>
        <begin position="126"/>
        <end position="169"/>
    </location>
</feature>
<evidence type="ECO:0000256" key="4">
    <source>
        <dbReference type="ARBA" id="ARBA00022692"/>
    </source>
</evidence>
<keyword evidence="5 8" id="KW-1133">Transmembrane helix</keyword>
<gene>
    <name evidence="9" type="ORF">IYQ_04893</name>
</gene>
<proteinExistence type="inferred from homology"/>
<comment type="subcellular location">
    <subcellularLocation>
        <location evidence="1">Endomembrane system</location>
        <topology evidence="1">Multi-pass membrane protein</topology>
    </subcellularLocation>
</comment>